<dbReference type="RefSeq" id="WP_170106961.1">
    <property type="nucleotide sequence ID" value="NZ_QAON01000010.1"/>
</dbReference>
<sequence>MILIDNNVLVQLLTDRAASDKLSAYFQQENTSLLIPTPVLAEFLAYDYSQRYIKFFSTMQNSRSQIVPFDQKSAIICGELACKLRKAKESATSKQKVKVDLQIVAIALAMKVKKILTEDTDIADIISSLALKQLDVITIADLPKALPLFDQ</sequence>
<evidence type="ECO:0000313" key="3">
    <source>
        <dbReference type="Proteomes" id="UP000244223"/>
    </source>
</evidence>
<evidence type="ECO:0000259" key="1">
    <source>
        <dbReference type="Pfam" id="PF01850"/>
    </source>
</evidence>
<dbReference type="SUPFAM" id="SSF88723">
    <property type="entry name" value="PIN domain-like"/>
    <property type="match status" value="1"/>
</dbReference>
<accession>A0A2T5IY14</accession>
<feature type="domain" description="PIN" evidence="1">
    <location>
        <begin position="2"/>
        <end position="125"/>
    </location>
</feature>
<evidence type="ECO:0000313" key="2">
    <source>
        <dbReference type="EMBL" id="PTQ88866.1"/>
    </source>
</evidence>
<dbReference type="Pfam" id="PF01850">
    <property type="entry name" value="PIN"/>
    <property type="match status" value="1"/>
</dbReference>
<comment type="caution">
    <text evidence="2">The sequence shown here is derived from an EMBL/GenBank/DDBJ whole genome shotgun (WGS) entry which is preliminary data.</text>
</comment>
<dbReference type="AlphaFoldDB" id="A0A2T5IY14"/>
<organism evidence="2 3">
    <name type="scientific">Agitococcus lubricus</name>
    <dbReference type="NCBI Taxonomy" id="1077255"/>
    <lineage>
        <taxon>Bacteria</taxon>
        <taxon>Pseudomonadati</taxon>
        <taxon>Pseudomonadota</taxon>
        <taxon>Gammaproteobacteria</taxon>
        <taxon>Moraxellales</taxon>
        <taxon>Moraxellaceae</taxon>
        <taxon>Agitococcus</taxon>
    </lineage>
</organism>
<gene>
    <name evidence="2" type="ORF">C8N29_11015</name>
</gene>
<keyword evidence="3" id="KW-1185">Reference proteome</keyword>
<protein>
    <submittedName>
        <fullName evidence="2">PIN domain-containing protein</fullName>
    </submittedName>
</protein>
<reference evidence="2 3" key="1">
    <citation type="submission" date="2018-04" db="EMBL/GenBank/DDBJ databases">
        <title>Genomic Encyclopedia of Archaeal and Bacterial Type Strains, Phase II (KMG-II): from individual species to whole genera.</title>
        <authorList>
            <person name="Goeker M."/>
        </authorList>
    </citation>
    <scope>NUCLEOTIDE SEQUENCE [LARGE SCALE GENOMIC DNA]</scope>
    <source>
        <strain evidence="2 3">DSM 5822</strain>
    </source>
</reference>
<dbReference type="InterPro" id="IPR002716">
    <property type="entry name" value="PIN_dom"/>
</dbReference>
<dbReference type="InterPro" id="IPR029060">
    <property type="entry name" value="PIN-like_dom_sf"/>
</dbReference>
<proteinExistence type="predicted"/>
<dbReference type="Gene3D" id="3.40.50.1010">
    <property type="entry name" value="5'-nuclease"/>
    <property type="match status" value="1"/>
</dbReference>
<name>A0A2T5IY14_9GAMM</name>
<dbReference type="Proteomes" id="UP000244223">
    <property type="component" value="Unassembled WGS sequence"/>
</dbReference>
<dbReference type="EMBL" id="QAON01000010">
    <property type="protein sequence ID" value="PTQ88866.1"/>
    <property type="molecule type" value="Genomic_DNA"/>
</dbReference>